<dbReference type="AlphaFoldDB" id="A0A6C2CT81"/>
<name>A0A6C2CT81_9RHOO</name>
<evidence type="ECO:0000313" key="11">
    <source>
        <dbReference type="EMBL" id="TYC56575.1"/>
    </source>
</evidence>
<keyword evidence="6 10" id="KW-0812">Transmembrane</keyword>
<dbReference type="GO" id="GO:0015628">
    <property type="term" value="P:protein secretion by the type II secretion system"/>
    <property type="evidence" value="ECO:0007669"/>
    <property type="project" value="InterPro"/>
</dbReference>
<dbReference type="EMBL" id="SDKK01000010">
    <property type="protein sequence ID" value="TYC56575.1"/>
    <property type="molecule type" value="Genomic_DNA"/>
</dbReference>
<keyword evidence="9 10" id="KW-0472">Membrane</keyword>
<evidence type="ECO:0008006" key="13">
    <source>
        <dbReference type="Google" id="ProtNLM"/>
    </source>
</evidence>
<evidence type="ECO:0000256" key="7">
    <source>
        <dbReference type="ARBA" id="ARBA00022927"/>
    </source>
</evidence>
<dbReference type="InterPro" id="IPR023229">
    <property type="entry name" value="T2SS_M_periplasmic_sf"/>
</dbReference>
<evidence type="ECO:0000256" key="5">
    <source>
        <dbReference type="ARBA" id="ARBA00022519"/>
    </source>
</evidence>
<comment type="caution">
    <text evidence="11">The sequence shown here is derived from an EMBL/GenBank/DDBJ whole genome shotgun (WGS) entry which is preliminary data.</text>
</comment>
<dbReference type="Proteomes" id="UP000389128">
    <property type="component" value="Unassembled WGS sequence"/>
</dbReference>
<dbReference type="InterPro" id="IPR007690">
    <property type="entry name" value="T2SS_GspM"/>
</dbReference>
<protein>
    <recommendedName>
        <fullName evidence="13">Type II secretion system protein M</fullName>
    </recommendedName>
</protein>
<sequence>MSTAQTVTGQSPLARLVQSWQAISPRERRLVLMAATVVGIGIVLTTLDWSRNERIRLGRAVPRAEAQLEQVQESATEITRLRAQPAPQRPAATALLDMAQASAKSRGLALSIQSGGEGLHVKGQAGFDDLIAWLAAVQHDQGLRVLRMELQQQGVQASIDAVLALPAAP</sequence>
<dbReference type="GO" id="GO:0005886">
    <property type="term" value="C:plasma membrane"/>
    <property type="evidence" value="ECO:0007669"/>
    <property type="project" value="UniProtKB-SubCell"/>
</dbReference>
<comment type="similarity">
    <text evidence="2">Belongs to the GSP M family.</text>
</comment>
<keyword evidence="7" id="KW-0653">Protein transport</keyword>
<keyword evidence="12" id="KW-1185">Reference proteome</keyword>
<gene>
    <name evidence="11" type="ORF">ETQ85_12030</name>
</gene>
<dbReference type="Gene3D" id="3.30.1360.100">
    <property type="entry name" value="General secretion pathway protein M, EpsM"/>
    <property type="match status" value="1"/>
</dbReference>
<organism evidence="11 12">
    <name type="scientific">Zoogloea oleivorans</name>
    <dbReference type="NCBI Taxonomy" id="1552750"/>
    <lineage>
        <taxon>Bacteria</taxon>
        <taxon>Pseudomonadati</taxon>
        <taxon>Pseudomonadota</taxon>
        <taxon>Betaproteobacteria</taxon>
        <taxon>Rhodocyclales</taxon>
        <taxon>Zoogloeaceae</taxon>
        <taxon>Zoogloea</taxon>
    </lineage>
</organism>
<dbReference type="SUPFAM" id="SSF103054">
    <property type="entry name" value="General secretion pathway protein M, EpsM"/>
    <property type="match status" value="1"/>
</dbReference>
<evidence type="ECO:0000256" key="9">
    <source>
        <dbReference type="ARBA" id="ARBA00023136"/>
    </source>
</evidence>
<dbReference type="OrthoDB" id="9180907at2"/>
<evidence type="ECO:0000256" key="2">
    <source>
        <dbReference type="ARBA" id="ARBA00010637"/>
    </source>
</evidence>
<evidence type="ECO:0000313" key="12">
    <source>
        <dbReference type="Proteomes" id="UP000389128"/>
    </source>
</evidence>
<evidence type="ECO:0000256" key="10">
    <source>
        <dbReference type="SAM" id="Phobius"/>
    </source>
</evidence>
<accession>A0A6C2CT81</accession>
<evidence type="ECO:0000256" key="6">
    <source>
        <dbReference type="ARBA" id="ARBA00022692"/>
    </source>
</evidence>
<dbReference type="Pfam" id="PF04612">
    <property type="entry name" value="T2SSM"/>
    <property type="match status" value="1"/>
</dbReference>
<proteinExistence type="inferred from homology"/>
<dbReference type="RefSeq" id="WP_148579313.1">
    <property type="nucleotide sequence ID" value="NZ_SDKK01000010.1"/>
</dbReference>
<keyword evidence="4" id="KW-1003">Cell membrane</keyword>
<keyword evidence="5" id="KW-0997">Cell inner membrane</keyword>
<evidence type="ECO:0000256" key="3">
    <source>
        <dbReference type="ARBA" id="ARBA00022448"/>
    </source>
</evidence>
<dbReference type="GO" id="GO:0015627">
    <property type="term" value="C:type II protein secretion system complex"/>
    <property type="evidence" value="ECO:0007669"/>
    <property type="project" value="InterPro"/>
</dbReference>
<evidence type="ECO:0000256" key="8">
    <source>
        <dbReference type="ARBA" id="ARBA00022989"/>
    </source>
</evidence>
<evidence type="ECO:0000256" key="4">
    <source>
        <dbReference type="ARBA" id="ARBA00022475"/>
    </source>
</evidence>
<reference evidence="11 12" key="1">
    <citation type="submission" date="2019-01" db="EMBL/GenBank/DDBJ databases">
        <title>Zoogloea oleivorans genome sequencing and assembly.</title>
        <authorList>
            <person name="Tancsics A."/>
            <person name="Farkas M."/>
            <person name="Kriszt B."/>
            <person name="Maroti G."/>
            <person name="Horvath B."/>
        </authorList>
    </citation>
    <scope>NUCLEOTIDE SEQUENCE [LARGE SCALE GENOMIC DNA]</scope>
    <source>
        <strain evidence="11 12">Buc</strain>
    </source>
</reference>
<evidence type="ECO:0000256" key="1">
    <source>
        <dbReference type="ARBA" id="ARBA00004377"/>
    </source>
</evidence>
<keyword evidence="8 10" id="KW-1133">Transmembrane helix</keyword>
<keyword evidence="3" id="KW-0813">Transport</keyword>
<feature type="transmembrane region" description="Helical" evidence="10">
    <location>
        <begin position="30"/>
        <end position="49"/>
    </location>
</feature>
<comment type="subcellular location">
    <subcellularLocation>
        <location evidence="1">Cell inner membrane</location>
        <topology evidence="1">Single-pass membrane protein</topology>
    </subcellularLocation>
</comment>